<dbReference type="GeneID" id="15332123"/>
<keyword evidence="2" id="KW-0496">Mitochondrion</keyword>
<dbReference type="EMBL" id="JX174181">
    <property type="protein sequence ID" value="AFP72335.1"/>
    <property type="molecule type" value="Genomic_DNA"/>
</dbReference>
<reference evidence="4" key="3">
    <citation type="submission" date="2016-07" db="EMBL/GenBank/DDBJ databases">
        <title>genome sequences of Naegleria fowleri mitochondria.</title>
        <authorList>
            <person name="Greninger A.L."/>
            <person name="Jerome K."/>
            <person name="Dixon T."/>
        </authorList>
    </citation>
    <scope>NUCLEOTIDE SEQUENCE</scope>
    <source>
        <strain evidence="4">V419</strain>
    </source>
</reference>
<name>M4H5K4_NAEFO</name>
<keyword evidence="1" id="KW-0812">Transmembrane</keyword>
<feature type="transmembrane region" description="Helical" evidence="1">
    <location>
        <begin position="377"/>
        <end position="395"/>
    </location>
</feature>
<feature type="transmembrane region" description="Helical" evidence="1">
    <location>
        <begin position="20"/>
        <end position="38"/>
    </location>
</feature>
<dbReference type="EMBL" id="KX580903">
    <property type="protein sequence ID" value="AOS85659.1"/>
    <property type="molecule type" value="Genomic_DNA"/>
</dbReference>
<evidence type="ECO:0000313" key="3">
    <source>
        <dbReference type="EMBL" id="AOS85613.1"/>
    </source>
</evidence>
<keyword evidence="1" id="KW-1133">Transmembrane helix</keyword>
<proteinExistence type="predicted"/>
<feature type="transmembrane region" description="Helical" evidence="1">
    <location>
        <begin position="155"/>
        <end position="175"/>
    </location>
</feature>
<evidence type="ECO:0000256" key="1">
    <source>
        <dbReference type="SAM" id="Phobius"/>
    </source>
</evidence>
<dbReference type="AlphaFoldDB" id="M4H5K4"/>
<reference evidence="2" key="1">
    <citation type="journal article" date="2013" name="J. Eukaryot. Microbiol.">
        <title>The Mitochondrial Genome and a 60-kb Nuclear DNA Segment from Naegleria fowleri, the Causative Agent of Primary Amoebic Meningoencephalitis.</title>
        <authorList>
            <person name="Herman E.K."/>
            <person name="Greninger A.L."/>
            <person name="Visvesvara G.S."/>
            <person name="Marciano-Cabral F."/>
            <person name="Dacks J.B."/>
            <person name="Chiu C.Y."/>
        </authorList>
    </citation>
    <scope>NUCLEOTIDE SEQUENCE</scope>
</reference>
<keyword evidence="2" id="KW-0687">Ribonucleoprotein</keyword>
<accession>M4H5K4</accession>
<dbReference type="EMBL" id="KX580902">
    <property type="protein sequence ID" value="AOS85613.1"/>
    <property type="molecule type" value="Genomic_DNA"/>
</dbReference>
<evidence type="ECO:0000313" key="2">
    <source>
        <dbReference type="EMBL" id="AFP72335.1"/>
    </source>
</evidence>
<organism evidence="2">
    <name type="scientific">Naegleria fowleri</name>
    <name type="common">Brain eating amoeba</name>
    <dbReference type="NCBI Taxonomy" id="5763"/>
    <lineage>
        <taxon>Eukaryota</taxon>
        <taxon>Discoba</taxon>
        <taxon>Heterolobosea</taxon>
        <taxon>Tetramitia</taxon>
        <taxon>Eutetramitia</taxon>
        <taxon>Vahlkampfiidae</taxon>
        <taxon>Naegleria</taxon>
    </lineage>
</organism>
<protein>
    <submittedName>
        <fullName evidence="2">Ribosomal protein S4</fullName>
    </submittedName>
</protein>
<dbReference type="RefSeq" id="YP_007890062.1">
    <property type="nucleotide sequence ID" value="NC_021104.1"/>
</dbReference>
<geneLocation type="mitochondrion" evidence="2"/>
<sequence length="443" mass="54843">MYLLLVKYFYYFYFLKKNKKFKFFILIDLIFFLMKKYYSLLKLKKKIIKYKNFFFRSKSKHFSHYKYLLYKTEYLLERRINAFNVFIVNFLPTQLLPLGNRKKFYNLLNKKFKRFFLVIKKKLNKKFFFYFMIKLFNKIKFLFLKSDPFLNKKDFIFNFFTSIVFESKYTTLLRAYNAVNKKIKKNIILQFYDILYFFSFRIDYFIFKLFPFFSLSEVRNGIVENKVLHLKNEIRNINYFIKKYDLLKSSIFNNIYYIFSLRRYFYNSSAKLKKKYYLVLCNYRKEQSTFFLCKGKKKTSLFSSHARYLSTIDEIHTYFYKLKDQNYNFDSLNQYISNFKIQKEFPFFLKEKKKDLDITFLNSIGNIYLSYGKKVSINNYTVVNLINFLYLFFYLSKYNSIYYYTKESKLIVSPSVLNNLLNEYKKLFFYFTIFFSFNIVTLM</sequence>
<feature type="transmembrane region" description="Helical" evidence="1">
    <location>
        <begin position="127"/>
        <end position="143"/>
    </location>
</feature>
<feature type="transmembrane region" description="Helical" evidence="1">
    <location>
        <begin position="427"/>
        <end position="442"/>
    </location>
</feature>
<gene>
    <name evidence="2" type="primary">rps4</name>
</gene>
<evidence type="ECO:0000313" key="4">
    <source>
        <dbReference type="EMBL" id="AOS85659.1"/>
    </source>
</evidence>
<keyword evidence="1" id="KW-0472">Membrane</keyword>
<keyword evidence="2" id="KW-0689">Ribosomal protein</keyword>
<dbReference type="GO" id="GO:0005840">
    <property type="term" value="C:ribosome"/>
    <property type="evidence" value="ECO:0007669"/>
    <property type="project" value="UniProtKB-KW"/>
</dbReference>
<reference evidence="3" key="2">
    <citation type="submission" date="2016-07" db="EMBL/GenBank/DDBJ databases">
        <title>genome sequence of Naegleria fowleri mitochondria.</title>
        <authorList>
            <person name="Greninger A.L."/>
            <person name="Jerome K."/>
            <person name="Dixon T."/>
        </authorList>
    </citation>
    <scope>NUCLEOTIDE SEQUENCE</scope>
    <source>
        <strain evidence="3">V511</strain>
    </source>
</reference>